<gene>
    <name evidence="2" type="ORF">SAMN05421636_107162</name>
</gene>
<dbReference type="STRING" id="641691.SAMN05421636_107162"/>
<keyword evidence="2" id="KW-0808">Transferase</keyword>
<reference evidence="2 3" key="1">
    <citation type="submission" date="2016-10" db="EMBL/GenBank/DDBJ databases">
        <authorList>
            <person name="de Groot N.N."/>
        </authorList>
    </citation>
    <scope>NUCLEOTIDE SEQUENCE [LARGE SCALE GENOMIC DNA]</scope>
    <source>
        <strain evidence="2 3">DSM 23421</strain>
    </source>
</reference>
<dbReference type="InterPro" id="IPR028098">
    <property type="entry name" value="Glyco_trans_4-like_N"/>
</dbReference>
<dbReference type="GO" id="GO:0016757">
    <property type="term" value="F:glycosyltransferase activity"/>
    <property type="evidence" value="ECO:0007669"/>
    <property type="project" value="UniProtKB-ARBA"/>
</dbReference>
<organism evidence="2 3">
    <name type="scientific">Pricia antarctica</name>
    <dbReference type="NCBI Taxonomy" id="641691"/>
    <lineage>
        <taxon>Bacteria</taxon>
        <taxon>Pseudomonadati</taxon>
        <taxon>Bacteroidota</taxon>
        <taxon>Flavobacteriia</taxon>
        <taxon>Flavobacteriales</taxon>
        <taxon>Flavobacteriaceae</taxon>
        <taxon>Pricia</taxon>
    </lineage>
</organism>
<evidence type="ECO:0000313" key="3">
    <source>
        <dbReference type="Proteomes" id="UP000199109"/>
    </source>
</evidence>
<dbReference type="Proteomes" id="UP000199109">
    <property type="component" value="Unassembled WGS sequence"/>
</dbReference>
<dbReference type="EMBL" id="FNAO01000007">
    <property type="protein sequence ID" value="SDE76290.1"/>
    <property type="molecule type" value="Genomic_DNA"/>
</dbReference>
<accession>A0A1G7FKD3</accession>
<dbReference type="AlphaFoldDB" id="A0A1G7FKD3"/>
<dbReference type="PANTHER" id="PTHR12526">
    <property type="entry name" value="GLYCOSYLTRANSFERASE"/>
    <property type="match status" value="1"/>
</dbReference>
<dbReference type="SUPFAM" id="SSF53756">
    <property type="entry name" value="UDP-Glycosyltransferase/glycogen phosphorylase"/>
    <property type="match status" value="1"/>
</dbReference>
<protein>
    <submittedName>
        <fullName evidence="2">Glycosyltransferase involved in cell wall bisynthesis</fullName>
    </submittedName>
</protein>
<dbReference type="PANTHER" id="PTHR12526:SF630">
    <property type="entry name" value="GLYCOSYLTRANSFERASE"/>
    <property type="match status" value="1"/>
</dbReference>
<proteinExistence type="predicted"/>
<keyword evidence="3" id="KW-1185">Reference proteome</keyword>
<name>A0A1G7FKD3_9FLAO</name>
<feature type="domain" description="Glycosyltransferase subfamily 4-like N-terminal" evidence="1">
    <location>
        <begin position="52"/>
        <end position="154"/>
    </location>
</feature>
<dbReference type="Gene3D" id="3.40.50.2000">
    <property type="entry name" value="Glycogen Phosphorylase B"/>
    <property type="match status" value="2"/>
</dbReference>
<dbReference type="Pfam" id="PF13477">
    <property type="entry name" value="Glyco_trans_4_2"/>
    <property type="match status" value="1"/>
</dbReference>
<evidence type="ECO:0000313" key="2">
    <source>
        <dbReference type="EMBL" id="SDE76290.1"/>
    </source>
</evidence>
<evidence type="ECO:0000259" key="1">
    <source>
        <dbReference type="Pfam" id="PF13477"/>
    </source>
</evidence>
<dbReference type="Pfam" id="PF13692">
    <property type="entry name" value="Glyco_trans_1_4"/>
    <property type="match status" value="1"/>
</dbReference>
<sequence length="414" mass="46602">MNSPCRNNKTIEIAINNSSLLLTLLAPMKKKLFRVSAISGSLAVLLKGQLRFMNEYYDVTGIASDGYQHQNIRDNEGIETIPVRINRKINLVEDIVSLYKLYRIFKAEKPFIVHSLTPKAGLLSMMAAYLAGVPHRMHTFTGLIFPTQQGFMKKVLIFFDKVICFCATNVYPEGEGVKRDMIRYGITKKPLKVICNGNVNGIDLSLFDPDLYDGKKQAEIRGEWGIENSDFVLSFIGRIVVDKGIVEMVTAFITICETHKNVKLLLVGPKEEELAPLPDRIEREIDENPNIILSGWQQDVRPFFAITNVFVFPSYREGFPNVVLQAGAMGKFCIVTDINGSREIVEEGINGTIIPVKDVSALTTAMCDVVENSAAYKSPNATYRALIAQKYEQKLVWQAQLEEYRRLDSKQSDD</sequence>